<dbReference type="GO" id="GO:0005085">
    <property type="term" value="F:guanyl-nucleotide exchange factor activity"/>
    <property type="evidence" value="ECO:0007669"/>
    <property type="project" value="InterPro"/>
</dbReference>
<sequence length="125" mass="13466">MLKPRTLTQILSQANTGGVQSALLLNLEGALLAFSGHGDRDARVTAAIASNVWAVYDKNGRNAFSEDKLNMILMECEEGKVCVTQVANLLLCIYAKDNVGFGLLRVKTEALARYLDGPLRQVAAA</sequence>
<name>A0A8J4XZ08_CHIOP</name>
<dbReference type="FunFam" id="3.30.450.30:FF:000004">
    <property type="entry name" value="ragulator complex protein LAMTOR2"/>
    <property type="match status" value="1"/>
</dbReference>
<reference evidence="4" key="1">
    <citation type="submission" date="2020-07" db="EMBL/GenBank/DDBJ databases">
        <title>The High-quality genome of the commercially important snow crab, Chionoecetes opilio.</title>
        <authorList>
            <person name="Jeong J.-H."/>
            <person name="Ryu S."/>
        </authorList>
    </citation>
    <scope>NUCLEOTIDE SEQUENCE</scope>
    <source>
        <strain evidence="4">MADBK_172401_WGS</strain>
        <tissue evidence="4">Digestive gland</tissue>
    </source>
</reference>
<evidence type="ECO:0000313" key="4">
    <source>
        <dbReference type="EMBL" id="KAG0716728.1"/>
    </source>
</evidence>
<dbReference type="GO" id="GO:0060090">
    <property type="term" value="F:molecular adaptor activity"/>
    <property type="evidence" value="ECO:0007669"/>
    <property type="project" value="InterPro"/>
</dbReference>
<dbReference type="PANTHER" id="PTHR13323">
    <property type="entry name" value="LATE ENDOSOMAL/LYSOSOMAL MP1 INTERACTING PROTEIN"/>
    <property type="match status" value="1"/>
</dbReference>
<comment type="similarity">
    <text evidence="1">Belongs to the GAMAD family.</text>
</comment>
<evidence type="ECO:0000256" key="2">
    <source>
        <dbReference type="ARBA" id="ARBA00072715"/>
    </source>
</evidence>
<comment type="caution">
    <text evidence="4">The sequence shown here is derived from an EMBL/GenBank/DDBJ whole genome shotgun (WGS) entry which is preliminary data.</text>
</comment>
<evidence type="ECO:0000313" key="5">
    <source>
        <dbReference type="Proteomes" id="UP000770661"/>
    </source>
</evidence>
<dbReference type="Pfam" id="PF03259">
    <property type="entry name" value="Robl_LC7"/>
    <property type="match status" value="1"/>
</dbReference>
<dbReference type="AlphaFoldDB" id="A0A8J4XZ08"/>
<evidence type="ECO:0000256" key="1">
    <source>
        <dbReference type="ARBA" id="ARBA00007191"/>
    </source>
</evidence>
<dbReference type="SMART" id="SM00960">
    <property type="entry name" value="Robl_LC7"/>
    <property type="match status" value="1"/>
</dbReference>
<dbReference type="InterPro" id="IPR004942">
    <property type="entry name" value="Roadblock/LAMTOR2_dom"/>
</dbReference>
<dbReference type="Proteomes" id="UP000770661">
    <property type="component" value="Unassembled WGS sequence"/>
</dbReference>
<dbReference type="EMBL" id="JACEEZ010018628">
    <property type="protein sequence ID" value="KAG0716728.1"/>
    <property type="molecule type" value="Genomic_DNA"/>
</dbReference>
<dbReference type="OrthoDB" id="271745at2759"/>
<evidence type="ECO:0000259" key="3">
    <source>
        <dbReference type="SMART" id="SM00960"/>
    </source>
</evidence>
<feature type="domain" description="Roadblock/LAMTOR2" evidence="3">
    <location>
        <begin position="7"/>
        <end position="95"/>
    </location>
</feature>
<dbReference type="SUPFAM" id="SSF103196">
    <property type="entry name" value="Roadblock/LC7 domain"/>
    <property type="match status" value="1"/>
</dbReference>
<gene>
    <name evidence="4" type="primary">lamtor2</name>
    <name evidence="4" type="ORF">GWK47_000951</name>
</gene>
<dbReference type="GO" id="GO:0032008">
    <property type="term" value="P:positive regulation of TOR signaling"/>
    <property type="evidence" value="ECO:0007669"/>
    <property type="project" value="InterPro"/>
</dbReference>
<dbReference type="GO" id="GO:0005737">
    <property type="term" value="C:cytoplasm"/>
    <property type="evidence" value="ECO:0007669"/>
    <property type="project" value="UniProtKB-ARBA"/>
</dbReference>
<organism evidence="4 5">
    <name type="scientific">Chionoecetes opilio</name>
    <name type="common">Atlantic snow crab</name>
    <name type="synonym">Cancer opilio</name>
    <dbReference type="NCBI Taxonomy" id="41210"/>
    <lineage>
        <taxon>Eukaryota</taxon>
        <taxon>Metazoa</taxon>
        <taxon>Ecdysozoa</taxon>
        <taxon>Arthropoda</taxon>
        <taxon>Crustacea</taxon>
        <taxon>Multicrustacea</taxon>
        <taxon>Malacostraca</taxon>
        <taxon>Eumalacostraca</taxon>
        <taxon>Eucarida</taxon>
        <taxon>Decapoda</taxon>
        <taxon>Pleocyemata</taxon>
        <taxon>Brachyura</taxon>
        <taxon>Eubrachyura</taxon>
        <taxon>Majoidea</taxon>
        <taxon>Majidae</taxon>
        <taxon>Chionoecetes</taxon>
    </lineage>
</organism>
<proteinExistence type="inferred from homology"/>
<dbReference type="Gene3D" id="3.30.450.30">
    <property type="entry name" value="Dynein light chain 2a, cytoplasmic"/>
    <property type="match status" value="1"/>
</dbReference>
<dbReference type="InterPro" id="IPR037587">
    <property type="entry name" value="LAMTOR2-like"/>
</dbReference>
<keyword evidence="5" id="KW-1185">Reference proteome</keyword>
<protein>
    <recommendedName>
        <fullName evidence="2">Ragulator complex protein LAMTOR2 homolog</fullName>
    </recommendedName>
</protein>
<accession>A0A8J4XZ08</accession>